<evidence type="ECO:0000256" key="1">
    <source>
        <dbReference type="SAM" id="MobiDB-lite"/>
    </source>
</evidence>
<accession>A0A132AGQ6</accession>
<dbReference type="OrthoDB" id="6516711at2759"/>
<feature type="region of interest" description="Disordered" evidence="1">
    <location>
        <begin position="71"/>
        <end position="125"/>
    </location>
</feature>
<reference evidence="2 3" key="1">
    <citation type="journal article" date="2015" name="Parasit. Vectors">
        <title>Draft genome of the scabies mite.</title>
        <authorList>
            <person name="Rider S.D.Jr."/>
            <person name="Morgan M.S."/>
            <person name="Arlian L.G."/>
        </authorList>
    </citation>
    <scope>NUCLEOTIDE SEQUENCE [LARGE SCALE GENOMIC DNA]</scope>
    <source>
        <strain evidence="2">Arlian Lab</strain>
    </source>
</reference>
<dbReference type="Proteomes" id="UP000616769">
    <property type="component" value="Unassembled WGS sequence"/>
</dbReference>
<protein>
    <submittedName>
        <fullName evidence="2">Uncharacterized protein</fullName>
    </submittedName>
</protein>
<feature type="compositionally biased region" description="Polar residues" evidence="1">
    <location>
        <begin position="87"/>
        <end position="102"/>
    </location>
</feature>
<comment type="caution">
    <text evidence="2">The sequence shown here is derived from an EMBL/GenBank/DDBJ whole genome shotgun (WGS) entry which is preliminary data.</text>
</comment>
<name>A0A132AGQ6_SARSC</name>
<dbReference type="AlphaFoldDB" id="A0A132AGQ6"/>
<evidence type="ECO:0000313" key="3">
    <source>
        <dbReference type="Proteomes" id="UP000616769"/>
    </source>
</evidence>
<dbReference type="EMBL" id="JXLN01014542">
    <property type="protein sequence ID" value="KPM10107.1"/>
    <property type="molecule type" value="Genomic_DNA"/>
</dbReference>
<proteinExistence type="predicted"/>
<sequence>MILAQYGGGGGGSGYGMEAYGTQPDAPRQVKLNLGLHVPPIIFKMPRMTMPQMTIRANFIRQPYAKPLEINMPPAPQIQFGDDYGSGASNHGNYGGSAQSDSPAHRGYGPAPMPMMAPASTGYGG</sequence>
<organism evidence="2 3">
    <name type="scientific">Sarcoptes scabiei</name>
    <name type="common">Itch mite</name>
    <name type="synonym">Acarus scabiei</name>
    <dbReference type="NCBI Taxonomy" id="52283"/>
    <lineage>
        <taxon>Eukaryota</taxon>
        <taxon>Metazoa</taxon>
        <taxon>Ecdysozoa</taxon>
        <taxon>Arthropoda</taxon>
        <taxon>Chelicerata</taxon>
        <taxon>Arachnida</taxon>
        <taxon>Acari</taxon>
        <taxon>Acariformes</taxon>
        <taxon>Sarcoptiformes</taxon>
        <taxon>Astigmata</taxon>
        <taxon>Psoroptidia</taxon>
        <taxon>Sarcoptoidea</taxon>
        <taxon>Sarcoptidae</taxon>
        <taxon>Sarcoptinae</taxon>
        <taxon>Sarcoptes</taxon>
    </lineage>
</organism>
<feature type="non-terminal residue" evidence="2">
    <location>
        <position position="125"/>
    </location>
</feature>
<gene>
    <name evidence="2" type="ORF">QR98_0086570</name>
</gene>
<dbReference type="VEuPathDB" id="VectorBase:SSCA008350"/>
<evidence type="ECO:0000313" key="2">
    <source>
        <dbReference type="EMBL" id="KPM10107.1"/>
    </source>
</evidence>